<keyword evidence="5" id="KW-0812">Transmembrane</keyword>
<dbReference type="PANTHER" id="PTHR46025">
    <property type="entry name" value="XYLOSYLTRANSFERASE OXT"/>
    <property type="match status" value="1"/>
</dbReference>
<dbReference type="InterPro" id="IPR003406">
    <property type="entry name" value="Glyco_trans_14"/>
</dbReference>
<dbReference type="AlphaFoldDB" id="A0A1G7E313"/>
<reference evidence="17" key="1">
    <citation type="submission" date="2016-10" db="EMBL/GenBank/DDBJ databases">
        <authorList>
            <person name="Varghese N."/>
            <person name="Submissions S."/>
        </authorList>
    </citation>
    <scope>NUCLEOTIDE SEQUENCE [LARGE SCALE GENOMIC DNA]</scope>
    <source>
        <strain evidence="17">DSM 10146</strain>
    </source>
</reference>
<dbReference type="Pfam" id="PF19350">
    <property type="entry name" value="DUF5928"/>
    <property type="match status" value="1"/>
</dbReference>
<dbReference type="OrthoDB" id="7943907at2"/>
<dbReference type="GO" id="GO:0050650">
    <property type="term" value="P:chondroitin sulfate proteoglycan biosynthetic process"/>
    <property type="evidence" value="ECO:0007669"/>
    <property type="project" value="TreeGrafter"/>
</dbReference>
<dbReference type="InterPro" id="IPR045972">
    <property type="entry name" value="DUF5928"/>
</dbReference>
<keyword evidence="3" id="KW-0328">Glycosyltransferase</keyword>
<gene>
    <name evidence="16" type="ORF">SAMN04488105_10584</name>
</gene>
<keyword evidence="8" id="KW-0735">Signal-anchor</keyword>
<sequence>MAKIAFILLCHKDPDAIIKQAQSLTAVGDYMSIHFDARAPKADYDRIRAALADNPNVTFPKRRVKCGWGAWSLVQATLNALGAATDAFPRATHFYMLSGDCMAIKSARYAHGLLDRREVDYIESFDYFKSDWIKTGWKEERLVYRHWFNERTQKKRFYAMFELQKRLGLTREIPRDIEVMIGSQWWCLRRRTVAWILDFCRQRRDVMRFFRGTWIPDETFFQTLVRHLVPAQEIESRTLTFLMFTDYGMPVVFHNDHYDLLLSQDFLFARKISPEARELKRRLGVLYASDGARFRISDEGRSLYRFLTEKGRIGRRFAPRFWETESSLGRDRELLIVVCRKWQVARRLVQRMRQVTDIPCIEYLFNDESCALPDLGGIQSTVAKRHRHRRALMRMLFDYYESERLVVCLDPSNLDLLEDFCRDRSVSRLLEIECRYSDAYLTGHAMRVGLAGDHTPRETLNCLLPAIRNDMVHESDRIRDAQFENHLLMREIDNPAQNARPIAAFLGVTEDTALELARTDNLFAD</sequence>
<organism evidence="16 17">
    <name type="scientific">Salipiger thiooxidans</name>
    <dbReference type="NCBI Taxonomy" id="282683"/>
    <lineage>
        <taxon>Bacteria</taxon>
        <taxon>Pseudomonadati</taxon>
        <taxon>Pseudomonadota</taxon>
        <taxon>Alphaproteobacteria</taxon>
        <taxon>Rhodobacterales</taxon>
        <taxon>Roseobacteraceae</taxon>
        <taxon>Salipiger</taxon>
    </lineage>
</organism>
<evidence type="ECO:0000256" key="14">
    <source>
        <dbReference type="ARBA" id="ARBA00042865"/>
    </source>
</evidence>
<dbReference type="RefSeq" id="WP_089957949.1">
    <property type="nucleotide sequence ID" value="NZ_FNAV01000005.1"/>
</dbReference>
<keyword evidence="6" id="KW-0479">Metal-binding</keyword>
<evidence type="ECO:0000256" key="13">
    <source>
        <dbReference type="ARBA" id="ARBA00023180"/>
    </source>
</evidence>
<evidence type="ECO:0000256" key="2">
    <source>
        <dbReference type="ARBA" id="ARBA00004648"/>
    </source>
</evidence>
<keyword evidence="17" id="KW-1185">Reference proteome</keyword>
<keyword evidence="13" id="KW-0325">Glycoprotein</keyword>
<evidence type="ECO:0000256" key="8">
    <source>
        <dbReference type="ARBA" id="ARBA00022968"/>
    </source>
</evidence>
<dbReference type="GO" id="GO:0030158">
    <property type="term" value="F:protein xylosyltransferase activity"/>
    <property type="evidence" value="ECO:0007669"/>
    <property type="project" value="InterPro"/>
</dbReference>
<evidence type="ECO:0000256" key="7">
    <source>
        <dbReference type="ARBA" id="ARBA00022824"/>
    </source>
</evidence>
<dbReference type="Pfam" id="PF02485">
    <property type="entry name" value="Branch"/>
    <property type="match status" value="1"/>
</dbReference>
<evidence type="ECO:0000256" key="9">
    <source>
        <dbReference type="ARBA" id="ARBA00022989"/>
    </source>
</evidence>
<evidence type="ECO:0000256" key="12">
    <source>
        <dbReference type="ARBA" id="ARBA00023157"/>
    </source>
</evidence>
<evidence type="ECO:0000259" key="15">
    <source>
        <dbReference type="Pfam" id="PF19350"/>
    </source>
</evidence>
<dbReference type="PANTHER" id="PTHR46025:SF3">
    <property type="entry name" value="XYLOSYLTRANSFERASE OXT"/>
    <property type="match status" value="1"/>
</dbReference>
<dbReference type="GO" id="GO:0015012">
    <property type="term" value="P:heparan sulfate proteoglycan biosynthetic process"/>
    <property type="evidence" value="ECO:0007669"/>
    <property type="project" value="TreeGrafter"/>
</dbReference>
<proteinExistence type="predicted"/>
<dbReference type="EMBL" id="FNAV01000005">
    <property type="protein sequence ID" value="SDE57890.1"/>
    <property type="molecule type" value="Genomic_DNA"/>
</dbReference>
<dbReference type="GO" id="GO:0016020">
    <property type="term" value="C:membrane"/>
    <property type="evidence" value="ECO:0007669"/>
    <property type="project" value="InterPro"/>
</dbReference>
<dbReference type="STRING" id="282683.SAMN04488105_10584"/>
<evidence type="ECO:0000256" key="4">
    <source>
        <dbReference type="ARBA" id="ARBA00022679"/>
    </source>
</evidence>
<protein>
    <recommendedName>
        <fullName evidence="14">Peptide O-xylosyltransferase</fullName>
    </recommendedName>
</protein>
<dbReference type="InterPro" id="IPR043538">
    <property type="entry name" value="XYLT"/>
</dbReference>
<feature type="domain" description="DUF5928" evidence="15">
    <location>
        <begin position="270"/>
        <end position="525"/>
    </location>
</feature>
<keyword evidence="11" id="KW-0472">Membrane</keyword>
<comment type="subcellular location">
    <subcellularLocation>
        <location evidence="2">Endoplasmic reticulum membrane</location>
        <topology evidence="2">Single-pass type II membrane protein</topology>
    </subcellularLocation>
    <subcellularLocation>
        <location evidence="1">Golgi apparatus membrane</location>
        <topology evidence="1">Single-pass type II membrane protein</topology>
    </subcellularLocation>
</comment>
<keyword evidence="10" id="KW-0333">Golgi apparatus</keyword>
<keyword evidence="12" id="KW-1015">Disulfide bond</keyword>
<accession>A0A1G7E313</accession>
<evidence type="ECO:0000313" key="16">
    <source>
        <dbReference type="EMBL" id="SDE57890.1"/>
    </source>
</evidence>
<evidence type="ECO:0000313" key="17">
    <source>
        <dbReference type="Proteomes" id="UP000198994"/>
    </source>
</evidence>
<evidence type="ECO:0000256" key="5">
    <source>
        <dbReference type="ARBA" id="ARBA00022692"/>
    </source>
</evidence>
<name>A0A1G7E313_9RHOB</name>
<evidence type="ECO:0000256" key="6">
    <source>
        <dbReference type="ARBA" id="ARBA00022723"/>
    </source>
</evidence>
<evidence type="ECO:0000256" key="10">
    <source>
        <dbReference type="ARBA" id="ARBA00023034"/>
    </source>
</evidence>
<evidence type="ECO:0000256" key="3">
    <source>
        <dbReference type="ARBA" id="ARBA00022676"/>
    </source>
</evidence>
<keyword evidence="7" id="KW-0256">Endoplasmic reticulum</keyword>
<keyword evidence="4" id="KW-0808">Transferase</keyword>
<evidence type="ECO:0000256" key="1">
    <source>
        <dbReference type="ARBA" id="ARBA00004323"/>
    </source>
</evidence>
<keyword evidence="9" id="KW-1133">Transmembrane helix</keyword>
<dbReference type="Proteomes" id="UP000198994">
    <property type="component" value="Unassembled WGS sequence"/>
</dbReference>
<evidence type="ECO:0000256" key="11">
    <source>
        <dbReference type="ARBA" id="ARBA00023136"/>
    </source>
</evidence>
<dbReference type="GO" id="GO:0046872">
    <property type="term" value="F:metal ion binding"/>
    <property type="evidence" value="ECO:0007669"/>
    <property type="project" value="UniProtKB-KW"/>
</dbReference>